<gene>
    <name evidence="13" type="ORF">Vbra_10459</name>
</gene>
<dbReference type="SUPFAM" id="SSF57414">
    <property type="entry name" value="Hairpin loop containing domain-like"/>
    <property type="match status" value="1"/>
</dbReference>
<feature type="region of interest" description="Disordered" evidence="10">
    <location>
        <begin position="1258"/>
        <end position="1300"/>
    </location>
</feature>
<evidence type="ECO:0000313" key="13">
    <source>
        <dbReference type="EMBL" id="CEM36359.1"/>
    </source>
</evidence>
<dbReference type="GO" id="GO:0006508">
    <property type="term" value="P:proteolysis"/>
    <property type="evidence" value="ECO:0007669"/>
    <property type="project" value="UniProtKB-KW"/>
</dbReference>
<dbReference type="Proteomes" id="UP000041254">
    <property type="component" value="Unassembled WGS sequence"/>
</dbReference>
<dbReference type="InterPro" id="IPR036852">
    <property type="entry name" value="Peptidase_S8/S53_dom_sf"/>
</dbReference>
<evidence type="ECO:0000256" key="7">
    <source>
        <dbReference type="PIRSR" id="PIRSR615500-1"/>
    </source>
</evidence>
<feature type="compositionally biased region" description="Pro residues" evidence="10">
    <location>
        <begin position="1271"/>
        <end position="1300"/>
    </location>
</feature>
<comment type="similarity">
    <text evidence="1 8 9">Belongs to the peptidase S8 family.</text>
</comment>
<dbReference type="InterPro" id="IPR015500">
    <property type="entry name" value="Peptidase_S8_subtilisin-rel"/>
</dbReference>
<evidence type="ECO:0000256" key="4">
    <source>
        <dbReference type="ARBA" id="ARBA00022825"/>
    </source>
</evidence>
<dbReference type="InterPro" id="IPR000209">
    <property type="entry name" value="Peptidase_S8/S53_dom"/>
</dbReference>
<keyword evidence="2 8" id="KW-0645">Protease</keyword>
<evidence type="ECO:0000259" key="12">
    <source>
        <dbReference type="PROSITE" id="PS50948"/>
    </source>
</evidence>
<keyword evidence="11" id="KW-0732">Signal</keyword>
<evidence type="ECO:0000256" key="1">
    <source>
        <dbReference type="ARBA" id="ARBA00011073"/>
    </source>
</evidence>
<reference evidence="13 14" key="1">
    <citation type="submission" date="2014-11" db="EMBL/GenBank/DDBJ databases">
        <authorList>
            <person name="Zhu J."/>
            <person name="Qi W."/>
            <person name="Song R."/>
        </authorList>
    </citation>
    <scope>NUCLEOTIDE SEQUENCE [LARGE SCALE GENOMIC DNA]</scope>
</reference>
<dbReference type="InterPro" id="IPR023827">
    <property type="entry name" value="Peptidase_S8_Asp-AS"/>
</dbReference>
<dbReference type="PANTHER" id="PTHR43806:SF11">
    <property type="entry name" value="CEREVISIN-RELATED"/>
    <property type="match status" value="1"/>
</dbReference>
<dbReference type="CDD" id="cd07473">
    <property type="entry name" value="Peptidases_S8_Subtilisin_like"/>
    <property type="match status" value="1"/>
</dbReference>
<dbReference type="PRINTS" id="PR00723">
    <property type="entry name" value="SUBTILISIN"/>
</dbReference>
<feature type="compositionally biased region" description="Polar residues" evidence="10">
    <location>
        <begin position="249"/>
        <end position="264"/>
    </location>
</feature>
<evidence type="ECO:0000256" key="8">
    <source>
        <dbReference type="PROSITE-ProRule" id="PRU01240"/>
    </source>
</evidence>
<dbReference type="PANTHER" id="PTHR43806">
    <property type="entry name" value="PEPTIDASE S8"/>
    <property type="match status" value="1"/>
</dbReference>
<dbReference type="SUPFAM" id="SSF52743">
    <property type="entry name" value="Subtilisin-like"/>
    <property type="match status" value="1"/>
</dbReference>
<feature type="chain" id="PRO_5005191394" description="subtilisin" evidence="11">
    <location>
        <begin position="25"/>
        <end position="1452"/>
    </location>
</feature>
<feature type="active site" description="Charge relay system" evidence="7 8">
    <location>
        <position position="374"/>
    </location>
</feature>
<feature type="compositionally biased region" description="Low complexity" evidence="10">
    <location>
        <begin position="780"/>
        <end position="793"/>
    </location>
</feature>
<sequence length="1452" mass="155233">MRPRWLPAAFLLLATLLLQSSVLTAGQAGGIAVTPEGFDEDIISGEEKTVEVSVVNNEAEALNIYASVANAAYQPKGSGAPDMRSQLSPDDMVALVDQKKGERFMVKWRDDPTAGRTSIDDALRQQTDLAGGLNAPSYASTVQNYKYLKRLNMDIMDFATDGDVKAFVKAACSSEDVVFCEFDQTVRIASHGRGGLEPVDTTPTYAFSPWVKENLRQPDRDLQALQYRHVGAASPKTPPKSTPPRLKKQSTSIPSSEQNASSLSLGPPPTADSYIQLYQVDHQVPLLDDCISGNLSCGGVGGQLAPVADADQYTGKEPNDPLFADGSLWGLQNQANTGIDIQATEAWSIVDSTLGGTLSGERAQGTGHIVGVIDTGVDYNHEDLQNVMWVNPDEIPDNGEDDDGNGFVDDVYGWDFANDDNDPADDEGHGTHCAGTIMAEGGNAKGIVGVAYGSSTKIMALKFLEASGSGSVSNAVKAVEYAITKKAKILNNSWGGGGSSAAMETAVQECCNSDIMFVAAAGNEGTDNDATAFYPANYDGECVISVMALAESGVTPQFTNYGATKVDICAPGVNIASCQPGNQYTDLSGTSMAAPHVAGAVALVWEVNPSLNYPDVKKLIMDTVQKLDQLEGKCVSEGLLDAAASVADSYSSGGWISILDTFNVPSDLPAGGQINIPVILSPKMDGTYVAQIVVSAENAAGSEVDQAAVNVTVRADIQQTGAPPTTAPTQPPTAAPSMAPPTAAPSMAPPTAAPSMAPPTDPPVAPTQQPPEVPLPSTEPPATTGTPRTGAPPTETPSPSQPPDGNTGPQLRDLPAYMDLGSGATGVPMFVKYISFANDGGETLEVKVLRFTGGNYMDFISNPSMPATTIMVEPGNEVDGVQMGFFRMQAAEITTTLEIETNEEGGKAYQIELHAVTTNTTLSPPAVVHETGSMSASDDTHIEITNGGGTAMTYEMMFVPTNRALYRQMNATVDGYFIARNDRKEAMPAFAWNDASTGKMAEQRRLMLSNEDDAVAEVMLPFPFHFWGEDHEVMYICTNGFITFKAWDFEADRANEPGLGKADGLKAVIAPYWCDLTLVGKADADVWVYHTESEVVVQWQDLRHFGDPASHFTFQVVLEKTGAIHFFYNEMEGSGGVGGTWAQVGLASLDGTMKVDFEPSGSFPTSRSAVTFHPQSSEVDTWFKFSSTSDSDDTVTVTGDSQSIASGEIPPGHSAQVAYEINPTPEMKDDVVLTGLIFFSMHGNDVAFADMAVQVTVTPQQDGGGSSTTPTPTPTPGEPPPGEGDPPGSPPPGSRPDPLKPVVPADSNLWYFVRYPGFALRGFNEETINDLTVEACADRCVEQAWCLSFDYEVTRTACKLSKEDRFTQPSAWAHYGHGWVDFYEFYDHEARRRRRQRRELHEHDETENEQNENEPASLPLPLPKANLTTTVADARFLADADGPLLTNLRMPF</sequence>
<dbReference type="InterPro" id="IPR034204">
    <property type="entry name" value="PfSUB1-like_cat_dom"/>
</dbReference>
<dbReference type="InterPro" id="IPR050131">
    <property type="entry name" value="Peptidase_S8_subtilisin-like"/>
</dbReference>
<feature type="region of interest" description="Disordered" evidence="10">
    <location>
        <begin position="1188"/>
        <end position="1211"/>
    </location>
</feature>
<dbReference type="GO" id="GO:0004252">
    <property type="term" value="F:serine-type endopeptidase activity"/>
    <property type="evidence" value="ECO:0007669"/>
    <property type="project" value="UniProtKB-UniRule"/>
</dbReference>
<dbReference type="PROSITE" id="PS51892">
    <property type="entry name" value="SUBTILASE"/>
    <property type="match status" value="1"/>
</dbReference>
<dbReference type="STRING" id="1169540.A0A0G4GZE5"/>
<dbReference type="Pfam" id="PF00082">
    <property type="entry name" value="Peptidase_S8"/>
    <property type="match status" value="1"/>
</dbReference>
<accession>A0A0G4GZE5</accession>
<feature type="active site" description="Charge relay system" evidence="7 8">
    <location>
        <position position="591"/>
    </location>
</feature>
<dbReference type="EC" id="3.4.21.62" evidence="6"/>
<feature type="region of interest" description="Disordered" evidence="10">
    <location>
        <begin position="720"/>
        <end position="819"/>
    </location>
</feature>
<feature type="compositionally biased region" description="Pro residues" evidence="10">
    <location>
        <begin position="725"/>
        <end position="779"/>
    </location>
</feature>
<evidence type="ECO:0000256" key="5">
    <source>
        <dbReference type="ARBA" id="ARBA00023529"/>
    </source>
</evidence>
<dbReference type="PROSITE" id="PS00136">
    <property type="entry name" value="SUBTILASE_ASP"/>
    <property type="match status" value="1"/>
</dbReference>
<name>A0A0G4GZE5_VITBC</name>
<feature type="compositionally biased region" description="Low complexity" evidence="10">
    <location>
        <begin position="1188"/>
        <end position="1203"/>
    </location>
</feature>
<dbReference type="Gene3D" id="3.40.50.200">
    <property type="entry name" value="Peptidase S8/S53 domain"/>
    <property type="match status" value="1"/>
</dbReference>
<protein>
    <recommendedName>
        <fullName evidence="6">subtilisin</fullName>
        <ecNumber evidence="6">3.4.21.62</ecNumber>
    </recommendedName>
</protein>
<dbReference type="InParanoid" id="A0A0G4GZE5"/>
<evidence type="ECO:0000313" key="14">
    <source>
        <dbReference type="Proteomes" id="UP000041254"/>
    </source>
</evidence>
<evidence type="ECO:0000256" key="11">
    <source>
        <dbReference type="SAM" id="SignalP"/>
    </source>
</evidence>
<dbReference type="PROSITE" id="PS50948">
    <property type="entry name" value="PAN"/>
    <property type="match status" value="1"/>
</dbReference>
<dbReference type="EMBL" id="CDMY01000887">
    <property type="protein sequence ID" value="CEM36359.1"/>
    <property type="molecule type" value="Genomic_DNA"/>
</dbReference>
<dbReference type="CDD" id="cd01099">
    <property type="entry name" value="PAN_AP_HGF"/>
    <property type="match status" value="1"/>
</dbReference>
<feature type="signal peptide" evidence="11">
    <location>
        <begin position="1"/>
        <end position="24"/>
    </location>
</feature>
<proteinExistence type="inferred from homology"/>
<evidence type="ECO:0000256" key="3">
    <source>
        <dbReference type="ARBA" id="ARBA00022801"/>
    </source>
</evidence>
<dbReference type="InterPro" id="IPR003609">
    <property type="entry name" value="Pan_app"/>
</dbReference>
<feature type="domain" description="Apple" evidence="12">
    <location>
        <begin position="1305"/>
        <end position="1387"/>
    </location>
</feature>
<feature type="region of interest" description="Disordered" evidence="10">
    <location>
        <begin position="229"/>
        <end position="266"/>
    </location>
</feature>
<evidence type="ECO:0000256" key="6">
    <source>
        <dbReference type="ARBA" id="ARBA00023619"/>
    </source>
</evidence>
<dbReference type="Pfam" id="PF00024">
    <property type="entry name" value="PAN_1"/>
    <property type="match status" value="1"/>
</dbReference>
<dbReference type="Gene3D" id="3.50.4.10">
    <property type="entry name" value="Hepatocyte Growth Factor"/>
    <property type="match status" value="1"/>
</dbReference>
<evidence type="ECO:0000256" key="10">
    <source>
        <dbReference type="SAM" id="MobiDB-lite"/>
    </source>
</evidence>
<keyword evidence="4 8" id="KW-0720">Serine protease</keyword>
<feature type="active site" description="Charge relay system" evidence="7 8">
    <location>
        <position position="429"/>
    </location>
</feature>
<organism evidence="13 14">
    <name type="scientific">Vitrella brassicaformis (strain CCMP3155)</name>
    <dbReference type="NCBI Taxonomy" id="1169540"/>
    <lineage>
        <taxon>Eukaryota</taxon>
        <taxon>Sar</taxon>
        <taxon>Alveolata</taxon>
        <taxon>Colpodellida</taxon>
        <taxon>Vitrellaceae</taxon>
        <taxon>Vitrella</taxon>
    </lineage>
</organism>
<comment type="catalytic activity">
    <reaction evidence="5">
        <text>Hydrolysis of proteins with broad specificity for peptide bonds, and a preference for a large uncharged residue in P1. Hydrolyzes peptide amides.</text>
        <dbReference type="EC" id="3.4.21.62"/>
    </reaction>
</comment>
<keyword evidence="14" id="KW-1185">Reference proteome</keyword>
<dbReference type="PROSITE" id="PS00138">
    <property type="entry name" value="SUBTILASE_SER"/>
    <property type="match status" value="1"/>
</dbReference>
<feature type="region of interest" description="Disordered" evidence="10">
    <location>
        <begin position="1400"/>
        <end position="1423"/>
    </location>
</feature>
<keyword evidence="3 8" id="KW-0378">Hydrolase</keyword>
<dbReference type="VEuPathDB" id="CryptoDB:Vbra_10459"/>
<evidence type="ECO:0000256" key="9">
    <source>
        <dbReference type="RuleBase" id="RU003355"/>
    </source>
</evidence>
<evidence type="ECO:0000256" key="2">
    <source>
        <dbReference type="ARBA" id="ARBA00022670"/>
    </source>
</evidence>
<dbReference type="PhylomeDB" id="A0A0G4GZE5"/>
<dbReference type="OrthoDB" id="531541at2759"/>
<dbReference type="InterPro" id="IPR023828">
    <property type="entry name" value="Peptidase_S8_Ser-AS"/>
</dbReference>